<name>A0ABQ4R301_9HYPH</name>
<dbReference type="CDD" id="cd01285">
    <property type="entry name" value="nucleoside_deaminase"/>
    <property type="match status" value="1"/>
</dbReference>
<evidence type="ECO:0000313" key="5">
    <source>
        <dbReference type="Proteomes" id="UP001055167"/>
    </source>
</evidence>
<reference evidence="4" key="2">
    <citation type="submission" date="2021-08" db="EMBL/GenBank/DDBJ databases">
        <authorList>
            <person name="Tani A."/>
            <person name="Ola A."/>
            <person name="Ogura Y."/>
            <person name="Katsura K."/>
            <person name="Hayashi T."/>
        </authorList>
    </citation>
    <scope>NUCLEOTIDE SEQUENCE</scope>
    <source>
        <strain evidence="4">KCTC 52305</strain>
    </source>
</reference>
<gene>
    <name evidence="4" type="primary">tadA_1</name>
    <name evidence="4" type="ORF">OPKNFCMD_4411</name>
</gene>
<dbReference type="Gene3D" id="3.40.140.10">
    <property type="entry name" value="Cytidine Deaminase, domain 2"/>
    <property type="match status" value="1"/>
</dbReference>
<keyword evidence="5" id="KW-1185">Reference proteome</keyword>
<dbReference type="PROSITE" id="PS51747">
    <property type="entry name" value="CYT_DCMP_DEAMINASES_2"/>
    <property type="match status" value="1"/>
</dbReference>
<dbReference type="Pfam" id="PF00383">
    <property type="entry name" value="dCMP_cyt_deam_1"/>
    <property type="match status" value="1"/>
</dbReference>
<dbReference type="InterPro" id="IPR016192">
    <property type="entry name" value="APOBEC/CMP_deaminase_Zn-bd"/>
</dbReference>
<comment type="caution">
    <text evidence="4">The sequence shown here is derived from an EMBL/GenBank/DDBJ whole genome shotgun (WGS) entry which is preliminary data.</text>
</comment>
<dbReference type="PROSITE" id="PS00903">
    <property type="entry name" value="CYT_DCMP_DEAMINASES_1"/>
    <property type="match status" value="1"/>
</dbReference>
<evidence type="ECO:0000256" key="1">
    <source>
        <dbReference type="ARBA" id="ARBA00022723"/>
    </source>
</evidence>
<organism evidence="4 5">
    <name type="scientific">Methylobacterium crusticola</name>
    <dbReference type="NCBI Taxonomy" id="1697972"/>
    <lineage>
        <taxon>Bacteria</taxon>
        <taxon>Pseudomonadati</taxon>
        <taxon>Pseudomonadota</taxon>
        <taxon>Alphaproteobacteria</taxon>
        <taxon>Hyphomicrobiales</taxon>
        <taxon>Methylobacteriaceae</taxon>
        <taxon>Methylobacterium</taxon>
    </lineage>
</organism>
<dbReference type="Proteomes" id="UP001055167">
    <property type="component" value="Unassembled WGS sequence"/>
</dbReference>
<proteinExistence type="predicted"/>
<reference evidence="4" key="1">
    <citation type="journal article" date="2021" name="Front. Microbiol.">
        <title>Comprehensive Comparative Genomics and Phenotyping of Methylobacterium Species.</title>
        <authorList>
            <person name="Alessa O."/>
            <person name="Ogura Y."/>
            <person name="Fujitani Y."/>
            <person name="Takami H."/>
            <person name="Hayashi T."/>
            <person name="Sahin N."/>
            <person name="Tani A."/>
        </authorList>
    </citation>
    <scope>NUCLEOTIDE SEQUENCE</scope>
    <source>
        <strain evidence="4">KCTC 52305</strain>
    </source>
</reference>
<feature type="domain" description="CMP/dCMP-type deaminase" evidence="3">
    <location>
        <begin position="13"/>
        <end position="134"/>
    </location>
</feature>
<evidence type="ECO:0000313" key="4">
    <source>
        <dbReference type="EMBL" id="GJD51656.1"/>
    </source>
</evidence>
<dbReference type="PANTHER" id="PTHR11079:SF179">
    <property type="entry name" value="TRNA(ADENINE(34)) DEAMINASE, CHLOROPLASTIC"/>
    <property type="match status" value="1"/>
</dbReference>
<keyword evidence="1" id="KW-0479">Metal-binding</keyword>
<dbReference type="InterPro" id="IPR002125">
    <property type="entry name" value="CMP_dCMP_dom"/>
</dbReference>
<dbReference type="EMBL" id="BPQH01000014">
    <property type="protein sequence ID" value="GJD51656.1"/>
    <property type="molecule type" value="Genomic_DNA"/>
</dbReference>
<dbReference type="InterPro" id="IPR016193">
    <property type="entry name" value="Cytidine_deaminase-like"/>
</dbReference>
<evidence type="ECO:0000256" key="2">
    <source>
        <dbReference type="ARBA" id="ARBA00022833"/>
    </source>
</evidence>
<keyword evidence="2" id="KW-0862">Zinc</keyword>
<dbReference type="SUPFAM" id="SSF53927">
    <property type="entry name" value="Cytidine deaminase-like"/>
    <property type="match status" value="1"/>
</dbReference>
<evidence type="ECO:0000259" key="3">
    <source>
        <dbReference type="PROSITE" id="PS51747"/>
    </source>
</evidence>
<sequence length="168" mass="18347">MRSGGPGVRMNHDSDEHFMAMALAEAEAGAAEGQTPFGAVVVNGAGEVVGSGHNRVRADRDPTAHGEMVALRDAWRRLGTRERLAECTVYTSCEPCLMCSYVLTQFRLRRVVYAARGTDVPAYRPLLDADLSAVAGWVGRQSDWSPIEVRGDLLRERAVAVLRAFDWG</sequence>
<dbReference type="PANTHER" id="PTHR11079">
    <property type="entry name" value="CYTOSINE DEAMINASE FAMILY MEMBER"/>
    <property type="match status" value="1"/>
</dbReference>
<accession>A0ABQ4R301</accession>
<protein>
    <submittedName>
        <fullName evidence="4">tRNA-specific adenosine deaminase</fullName>
    </submittedName>
</protein>